<dbReference type="Pfam" id="PF01589">
    <property type="entry name" value="Alpha_E1_glycop"/>
    <property type="match status" value="1"/>
</dbReference>
<evidence type="ECO:0000256" key="34">
    <source>
        <dbReference type="ARBA" id="ARBA00038810"/>
    </source>
</evidence>
<accession>Q80S41</accession>
<keyword evidence="25 37" id="KW-1133">Transmembrane helix</keyword>
<dbReference type="InterPro" id="IPR000936">
    <property type="entry name" value="Alpha_E2_glycop"/>
</dbReference>
<dbReference type="EMBL" id="HM147993">
    <property type="protein sequence ID" value="AEJ36239.1"/>
    <property type="molecule type" value="Genomic_RNA"/>
</dbReference>
<evidence type="ECO:0000256" key="12">
    <source>
        <dbReference type="ARBA" id="ARBA00022561"/>
    </source>
</evidence>
<dbReference type="GO" id="GO:0005198">
    <property type="term" value="F:structural molecule activity"/>
    <property type="evidence" value="ECO:0007669"/>
    <property type="project" value="InterPro"/>
</dbReference>
<evidence type="ECO:0000313" key="39">
    <source>
        <dbReference type="EMBL" id="AAO33329.1"/>
    </source>
</evidence>
<keyword evidence="23" id="KW-1043">Host membrane</keyword>
<organism evidence="39">
    <name type="scientific">Whataroa virus</name>
    <dbReference type="NCBI Taxonomy" id="48543"/>
    <lineage>
        <taxon>Viruses</taxon>
        <taxon>Riboviria</taxon>
        <taxon>Orthornavirae</taxon>
        <taxon>Kitrinoviricota</taxon>
        <taxon>Alsuviricetes</taxon>
        <taxon>Martellivirales</taxon>
        <taxon>Togaviridae</taxon>
        <taxon>Alphavirus</taxon>
        <taxon>Alphavirus whataroa</taxon>
    </lineage>
</organism>
<keyword evidence="20" id="KW-1161">Viral attachment to host cell</keyword>
<evidence type="ECO:0000256" key="7">
    <source>
        <dbReference type="ARBA" id="ARBA00004598"/>
    </source>
</evidence>
<dbReference type="InterPro" id="IPR036253">
    <property type="entry name" value="Glycoprot_cen/dimer_sf"/>
</dbReference>
<reference evidence="40 41" key="2">
    <citation type="journal article" date="2012" name="J. Virol.">
        <title>Genome-scale phylogeny of the alphavirus genus suggests a marine origin.</title>
        <authorList>
            <person name="Forrester N.L."/>
            <person name="Palacios G."/>
            <person name="Tesh R.B."/>
            <person name="Savji N."/>
            <person name="Guzman H."/>
            <person name="Sherman M."/>
            <person name="Weaver S.C."/>
            <person name="Lipkin W.I."/>
        </authorList>
    </citation>
    <scope>NUCLEOTIDE SEQUENCE [LARGE SCALE GENOMIC DNA]</scope>
</reference>
<evidence type="ECO:0000256" key="30">
    <source>
        <dbReference type="ARBA" id="ARBA00023200"/>
    </source>
</evidence>
<feature type="region of interest" description="Disordered" evidence="36">
    <location>
        <begin position="1"/>
        <end position="30"/>
    </location>
</feature>
<dbReference type="RefSeq" id="YP_005351237.1">
    <property type="nucleotide sequence ID" value="NC_016961.1"/>
</dbReference>
<evidence type="ECO:0000256" key="29">
    <source>
        <dbReference type="ARBA" id="ARBA00023180"/>
    </source>
</evidence>
<name>Q80S41_9VIRU</name>
<keyword evidence="18 37" id="KW-0812">Transmembrane</keyword>
<evidence type="ECO:0000256" key="11">
    <source>
        <dbReference type="ARBA" id="ARBA00022511"/>
    </source>
</evidence>
<dbReference type="GO" id="GO:0039654">
    <property type="term" value="P:fusion of virus membrane with host endosome membrane"/>
    <property type="evidence" value="ECO:0007669"/>
    <property type="project" value="UniProtKB-KW"/>
</dbReference>
<dbReference type="InterPro" id="IPR002533">
    <property type="entry name" value="Alpha_E3_glycop"/>
</dbReference>
<evidence type="ECO:0000256" key="17">
    <source>
        <dbReference type="ARBA" id="ARBA00022685"/>
    </source>
</evidence>
<evidence type="ECO:0000256" key="32">
    <source>
        <dbReference type="ARBA" id="ARBA00023296"/>
    </source>
</evidence>
<evidence type="ECO:0000256" key="1">
    <source>
        <dbReference type="ARBA" id="ARBA00000840"/>
    </source>
</evidence>
<keyword evidence="11" id="KW-1032">Host cell membrane</keyword>
<evidence type="ECO:0000256" key="18">
    <source>
        <dbReference type="ARBA" id="ARBA00022692"/>
    </source>
</evidence>
<evidence type="ECO:0000256" key="26">
    <source>
        <dbReference type="ARBA" id="ARBA00023136"/>
    </source>
</evidence>
<evidence type="ECO:0000256" key="4">
    <source>
        <dbReference type="ARBA" id="ARBA00004385"/>
    </source>
</evidence>
<dbReference type="PROSITE" id="PS51690">
    <property type="entry name" value="ALPHAVIRUS_CP"/>
    <property type="match status" value="1"/>
</dbReference>
<dbReference type="InterPro" id="IPR038055">
    <property type="entry name" value="Glycoprot_E_dimer_dom"/>
</dbReference>
<keyword evidence="17" id="KW-0165">Cleavage on pair of basic residues</keyword>
<evidence type="ECO:0000256" key="21">
    <source>
        <dbReference type="ARBA" id="ARBA00022825"/>
    </source>
</evidence>
<evidence type="ECO:0000256" key="22">
    <source>
        <dbReference type="ARBA" id="ARBA00022844"/>
    </source>
</evidence>
<evidence type="ECO:0000313" key="40">
    <source>
        <dbReference type="EMBL" id="AEJ36239.1"/>
    </source>
</evidence>
<evidence type="ECO:0000256" key="27">
    <source>
        <dbReference type="ARBA" id="ARBA00023139"/>
    </source>
</evidence>
<keyword evidence="15" id="KW-1162">Viral penetration into host cytoplasm</keyword>
<dbReference type="Gene3D" id="2.60.40.350">
    <property type="match status" value="1"/>
</dbReference>
<dbReference type="GO" id="GO:0039619">
    <property type="term" value="C:T=4 icosahedral viral capsid"/>
    <property type="evidence" value="ECO:0007669"/>
    <property type="project" value="UniProtKB-KW"/>
</dbReference>
<dbReference type="EMBL" id="AF339479">
    <property type="protein sequence ID" value="AAO33329.1"/>
    <property type="molecule type" value="Genomic_RNA"/>
</dbReference>
<dbReference type="Pfam" id="PF00943">
    <property type="entry name" value="Alpha_E2_glycop"/>
    <property type="match status" value="1"/>
</dbReference>
<keyword evidence="14" id="KW-0945">Host-virus interaction</keyword>
<dbReference type="SUPFAM" id="SSF50494">
    <property type="entry name" value="Trypsin-like serine proteases"/>
    <property type="match status" value="1"/>
</dbReference>
<comment type="subcellular location">
    <subcellularLocation>
        <location evidence="7">Host cell membrane</location>
        <topology evidence="7">Multi-pass membrane protein</topology>
    </subcellularLocation>
    <subcellularLocation>
        <location evidence="5">Host cell membrane</location>
        <topology evidence="5">Single-pass type I membrane protein</topology>
    </subcellularLocation>
    <subcellularLocation>
        <location evidence="3">Host cytoplasm</location>
    </subcellularLocation>
    <subcellularLocation>
        <location evidence="2">Host nucleus</location>
    </subcellularLocation>
    <subcellularLocation>
        <location evidence="4">Virion membrane</location>
        <topology evidence="4">Multi-pass membrane protein</topology>
    </subcellularLocation>
    <subcellularLocation>
        <location evidence="6">Virion membrane</location>
        <topology evidence="6">Single-pass type I membrane protein</topology>
    </subcellularLocation>
</comment>
<evidence type="ECO:0000256" key="31">
    <source>
        <dbReference type="ARBA" id="ARBA00023288"/>
    </source>
</evidence>
<evidence type="ECO:0000313" key="41">
    <source>
        <dbReference type="Proteomes" id="UP000104578"/>
    </source>
</evidence>
<dbReference type="Gene3D" id="1.10.287.2230">
    <property type="match status" value="1"/>
</dbReference>
<keyword evidence="28" id="KW-1015">Disulfide bond</keyword>
<dbReference type="GO" id="GO:0042025">
    <property type="term" value="C:host cell nucleus"/>
    <property type="evidence" value="ECO:0007669"/>
    <property type="project" value="UniProtKB-SubCell"/>
</dbReference>
<dbReference type="Gene3D" id="2.60.40.3200">
    <property type="entry name" value="Alphavirus E2 glycoprotein, A domain"/>
    <property type="match status" value="1"/>
</dbReference>
<dbReference type="GO" id="GO:0055036">
    <property type="term" value="C:virion membrane"/>
    <property type="evidence" value="ECO:0007669"/>
    <property type="project" value="UniProtKB-SubCell"/>
</dbReference>
<evidence type="ECO:0000256" key="10">
    <source>
        <dbReference type="ARBA" id="ARBA00022510"/>
    </source>
</evidence>
<dbReference type="MEROPS" id="S03.001"/>
<comment type="catalytic activity">
    <reaction evidence="1">
        <text>Autocatalytic release of the core protein from the N-terminus of the togavirus structural polyprotein by hydrolysis of a -Trp-|-Ser- bond.</text>
        <dbReference type="EC" id="3.4.21.90"/>
    </reaction>
</comment>
<evidence type="ECO:0000256" key="2">
    <source>
        <dbReference type="ARBA" id="ARBA00004147"/>
    </source>
</evidence>
<evidence type="ECO:0000256" key="8">
    <source>
        <dbReference type="ARBA" id="ARBA00014555"/>
    </source>
</evidence>
<keyword evidence="30" id="KW-1035">Host cytoplasm</keyword>
<keyword evidence="29" id="KW-0325">Glycoprotein</keyword>
<dbReference type="InterPro" id="IPR009003">
    <property type="entry name" value="Peptidase_S1_PA"/>
</dbReference>
<dbReference type="PRINTS" id="PR00798">
    <property type="entry name" value="TOGAVIRIN"/>
</dbReference>
<dbReference type="SUPFAM" id="SSF56983">
    <property type="entry name" value="Viral glycoprotein, central and dimerisation domains"/>
    <property type="match status" value="1"/>
</dbReference>
<keyword evidence="12" id="KW-0167">Capsid protein</keyword>
<feature type="region of interest" description="Disordered" evidence="36">
    <location>
        <begin position="55"/>
        <end position="108"/>
    </location>
</feature>
<dbReference type="InterPro" id="IPR043504">
    <property type="entry name" value="Peptidase_S1_PA_chymotrypsin"/>
</dbReference>
<evidence type="ECO:0000256" key="33">
    <source>
        <dbReference type="ARBA" id="ARBA00033029"/>
    </source>
</evidence>
<dbReference type="GeneID" id="11930504"/>
<evidence type="ECO:0000256" key="25">
    <source>
        <dbReference type="ARBA" id="ARBA00022989"/>
    </source>
</evidence>
<dbReference type="GO" id="GO:0046718">
    <property type="term" value="P:symbiont entry into host cell"/>
    <property type="evidence" value="ECO:0007669"/>
    <property type="project" value="UniProtKB-KW"/>
</dbReference>
<evidence type="ECO:0000256" key="16">
    <source>
        <dbReference type="ARBA" id="ARBA00022670"/>
    </source>
</evidence>
<proteinExistence type="predicted"/>
<dbReference type="InterPro" id="IPR014756">
    <property type="entry name" value="Ig_E-set"/>
</dbReference>
<feature type="compositionally biased region" description="Basic residues" evidence="36">
    <location>
        <begin position="69"/>
        <end position="80"/>
    </location>
</feature>
<dbReference type="InterPro" id="IPR002548">
    <property type="entry name" value="Alpha_E1_glycop"/>
</dbReference>
<keyword evidence="31" id="KW-0449">Lipoprotein</keyword>
<dbReference type="GO" id="GO:0020002">
    <property type="term" value="C:host cell plasma membrane"/>
    <property type="evidence" value="ECO:0007669"/>
    <property type="project" value="UniProtKB-SubCell"/>
</dbReference>
<sequence>MNRPFFQNFGRRPFPAPSIAWRPRRRRSAAPAFQAPRFGLANQIQQLTSAVSALVIGQSARTQPPRARQQPRRPPPKKKQPPPPKKEKPTKKQPKKPTKPKPGKRQRMVLKLEADRLFDVKNEQGDVVGHALAMEGKVMKPLHVKGTIDHPVLSKLKFTKSSAYDMEFAPLPVNMKSEAFNYTSEHPEGFYNWHHGAVQYSGGRFTVPRGVGGKGDSGRPIMDNTGKVVAIVLGGADEGARTALSVVTWNAKGKTIKTTPEGTEEWSAAAAITTLCLIGNMTFPCDRPPTCYNVNPATTLDILEQNVDHPLYDTLLTSITRCSSRRHKRSITDDFTLTSPYLGTCSYCHHTEPCFSPIKIEQVWDDADDGTIRIQTSAQFGYNQNGAADNTKFRYMSHEQDHTVKEGSMDDIQIRTSGPCLRLNFKGYFLLAKCPPGDSVTVSVASSSSAISCTLARKIKQKVVGREKYDMPPAHGRNIPCLVYDRLKDTSAGYITMHRPGPHAYTSYLELASNKVYAKPPSGKNIAYECKCGEYKTATVSTRTEIPGCTAIKQCIAYKSDQTKWVFNSPDLIRHADHTAKGKLHLPFKLTPGQCLVPLAHEPSVVYSFKQISLQLDTDHPTLLSTRQLGSDPHPTSEWITGKATRNFTVTREGFEYTWGNHDPVRVWAQESAPGDPHGWPHEIIQHYYHRHPIHTVLITTASLIAVMAGIITVAILFCKARRDCLTPYALAPNAVIPTSVALLCCIRPTNAESFTETMSYLWGNSQPFFWVQLLIPLAALILAARCCSCCIPFLLVAGVYLSKADAYEHATTVPNVPQIPYKALVERAGYAPLNLEITVVSSVIIPSVQQEYITCKYTTVVPSPQVKCCGALECKPSALADYNCKTFGGVYPFMWGGAQCFCDTENTQMSEAYVERSSDCAVDHAQALKVHTSSMKVGLKITYGNTTGMLDVFVNGVTPGTSKDLKVIAGPISAAFSPFDSKVVVYKGMVYNYDFPEFGAMKPGVFGDIQASSPTSNDLVANTDIRLLRPIARNVHVPYTQAASGFEMWKNNSGRPLQETAPFGCKVQTNPLRASDCAYGNIPISLDIPNAAFMRISDAPLISAATCTVSECIYSADYGGMASIQYTSDREGQCPVHSHSSTASLQESTVHVVQSGTVTVHFSTASPQANFVISLCGKKTTCHAECKPPADHIVKTPHKNDQEFRSAVSTTSWSWLFALFGGASSLIFIGILIFMCSMLMTNTRR</sequence>
<keyword evidence="21" id="KW-0720">Serine protease</keyword>
<evidence type="ECO:0000256" key="15">
    <source>
        <dbReference type="ARBA" id="ARBA00022595"/>
    </source>
</evidence>
<evidence type="ECO:0000256" key="13">
    <source>
        <dbReference type="ARBA" id="ARBA00022562"/>
    </source>
</evidence>
<dbReference type="InterPro" id="IPR042305">
    <property type="entry name" value="Alphavir_E2_B"/>
</dbReference>
<feature type="compositionally biased region" description="Basic residues" evidence="36">
    <location>
        <begin position="88"/>
        <end position="108"/>
    </location>
</feature>
<evidence type="ECO:0000256" key="36">
    <source>
        <dbReference type="SAM" id="MobiDB-lite"/>
    </source>
</evidence>
<evidence type="ECO:0000256" key="37">
    <source>
        <dbReference type="SAM" id="Phobius"/>
    </source>
</evidence>
<keyword evidence="26 37" id="KW-0472">Membrane</keyword>
<dbReference type="Pfam" id="PF00944">
    <property type="entry name" value="Peptidase_S3"/>
    <property type="match status" value="1"/>
</dbReference>
<dbReference type="Gene3D" id="2.60.40.4310">
    <property type="entry name" value="Alphavirus E2 glycoprotein, domain B"/>
    <property type="match status" value="1"/>
</dbReference>
<keyword evidence="13" id="KW-1048">Host nucleus</keyword>
<keyword evidence="32" id="KW-1160">Virus entry into host cell</keyword>
<keyword evidence="16" id="KW-0645">Protease</keyword>
<comment type="subunit">
    <text evidence="34">The precursor of protein E3/E2 and E1 form a heterodimer shortly after synthesis.</text>
</comment>
<evidence type="ECO:0000256" key="20">
    <source>
        <dbReference type="ARBA" id="ARBA00022804"/>
    </source>
</evidence>
<dbReference type="GO" id="GO:0019062">
    <property type="term" value="P:virion attachment to host cell"/>
    <property type="evidence" value="ECO:0007669"/>
    <property type="project" value="UniProtKB-KW"/>
</dbReference>
<evidence type="ECO:0000256" key="9">
    <source>
        <dbReference type="ARBA" id="ARBA00022506"/>
    </source>
</evidence>
<feature type="active site" description="Charge relay system" evidence="35">
    <location>
        <position position="165"/>
    </location>
</feature>
<evidence type="ECO:0000256" key="28">
    <source>
        <dbReference type="ARBA" id="ARBA00023157"/>
    </source>
</evidence>
<keyword evidence="19" id="KW-0378">Hydrolase</keyword>
<dbReference type="InterPro" id="IPR042306">
    <property type="entry name" value="Alphavir_E2_C"/>
</dbReference>
<keyword evidence="24" id="KW-1144">T=4 icosahedral capsid protein</keyword>
<keyword evidence="9" id="KW-1168">Fusion of virus membrane with host membrane</keyword>
<dbReference type="SUPFAM" id="SSF81296">
    <property type="entry name" value="E set domains"/>
    <property type="match status" value="1"/>
</dbReference>
<keyword evidence="27" id="KW-0564">Palmitate</keyword>
<evidence type="ECO:0000256" key="3">
    <source>
        <dbReference type="ARBA" id="ARBA00004192"/>
    </source>
</evidence>
<evidence type="ECO:0000259" key="38">
    <source>
        <dbReference type="PROSITE" id="PS51690"/>
    </source>
</evidence>
<dbReference type="GO" id="GO:0006508">
    <property type="term" value="P:proteolysis"/>
    <property type="evidence" value="ECO:0007669"/>
    <property type="project" value="UniProtKB-KW"/>
</dbReference>
<dbReference type="KEGG" id="vg:11930504"/>
<feature type="transmembrane region" description="Helical" evidence="37">
    <location>
        <begin position="697"/>
        <end position="719"/>
    </location>
</feature>
<evidence type="ECO:0000256" key="19">
    <source>
        <dbReference type="ARBA" id="ARBA00022801"/>
    </source>
</evidence>
<dbReference type="GO" id="GO:0004252">
    <property type="term" value="F:serine-type endopeptidase activity"/>
    <property type="evidence" value="ECO:0007669"/>
    <property type="project" value="InterPro"/>
</dbReference>
<evidence type="ECO:0000256" key="24">
    <source>
        <dbReference type="ARBA" id="ARBA00022973"/>
    </source>
</evidence>
<protein>
    <recommendedName>
        <fullName evidence="8">Structural polyprotein</fullName>
    </recommendedName>
    <alternativeName>
        <fullName evidence="33">p130</fullName>
    </alternativeName>
</protein>
<evidence type="ECO:0000256" key="35">
    <source>
        <dbReference type="PIRSR" id="PIRSR600936-1"/>
    </source>
</evidence>
<dbReference type="GO" id="GO:0030430">
    <property type="term" value="C:host cell cytoplasm"/>
    <property type="evidence" value="ECO:0007669"/>
    <property type="project" value="UniProtKB-SubCell"/>
</dbReference>
<feature type="active site" description="Charge relay system" evidence="35">
    <location>
        <position position="143"/>
    </location>
</feature>
<feature type="transmembrane region" description="Helical" evidence="37">
    <location>
        <begin position="770"/>
        <end position="802"/>
    </location>
</feature>
<dbReference type="InterPro" id="IPR042304">
    <property type="entry name" value="Alphavir_E2_A"/>
</dbReference>
<evidence type="ECO:0000256" key="14">
    <source>
        <dbReference type="ARBA" id="ARBA00022581"/>
    </source>
</evidence>
<dbReference type="Gene3D" id="2.60.40.2400">
    <property type="entry name" value="Alphavirus E2 glycoprotein, domain C"/>
    <property type="match status" value="1"/>
</dbReference>
<feature type="domain" description="Peptidase S3" evidence="38">
    <location>
        <begin position="116"/>
        <end position="266"/>
    </location>
</feature>
<keyword evidence="10" id="KW-1170">Fusion of virus membrane with host endosomal membrane</keyword>
<dbReference type="InterPro" id="IPR000336">
    <property type="entry name" value="Flavivir/Alphavir_Ig-like_sf"/>
</dbReference>
<keyword evidence="41" id="KW-1185">Reference proteome</keyword>
<dbReference type="Pfam" id="PF01563">
    <property type="entry name" value="Alpha_E3_glycop"/>
    <property type="match status" value="1"/>
</dbReference>
<dbReference type="Proteomes" id="UP000104578">
    <property type="component" value="Segment"/>
</dbReference>
<evidence type="ECO:0000256" key="23">
    <source>
        <dbReference type="ARBA" id="ARBA00022870"/>
    </source>
</evidence>
<dbReference type="Gene3D" id="2.40.10.10">
    <property type="entry name" value="Trypsin-like serine proteases"/>
    <property type="match status" value="2"/>
</dbReference>
<dbReference type="FunFam" id="2.40.10.10:FF:000075">
    <property type="entry name" value="Structural polyprotein"/>
    <property type="match status" value="1"/>
</dbReference>
<evidence type="ECO:0000256" key="6">
    <source>
        <dbReference type="ARBA" id="ARBA00004563"/>
    </source>
</evidence>
<dbReference type="Gene3D" id="2.60.98.10">
    <property type="entry name" value="Tick-borne Encephalitis virus Glycoprotein, domain 1"/>
    <property type="match status" value="3"/>
</dbReference>
<reference evidence="39" key="1">
    <citation type="submission" date="2001-01" db="EMBL/GenBank/DDBJ databases">
        <title>Nucleotide sequence analyses of the 26S mRNAs of viruses of the genus Alphavirus.</title>
        <authorList>
            <person name="Kinney R.M."/>
            <person name="Pfeffer M."/>
        </authorList>
    </citation>
    <scope>NUCLEOTIDE SEQUENCE</scope>
    <source>
        <strain evidence="39">M78</strain>
    </source>
</reference>
<dbReference type="InterPro" id="IPR000930">
    <property type="entry name" value="Peptidase_S3"/>
</dbReference>
<feature type="transmembrane region" description="Helical" evidence="37">
    <location>
        <begin position="1216"/>
        <end position="1241"/>
    </location>
</feature>
<feature type="active site" description="Charge relay system" evidence="35">
    <location>
        <position position="217"/>
    </location>
</feature>
<keyword evidence="22" id="KW-0946">Virion</keyword>
<evidence type="ECO:0000256" key="5">
    <source>
        <dbReference type="ARBA" id="ARBA00004402"/>
    </source>
</evidence>